<dbReference type="PANTHER" id="PTHR12638:SF0">
    <property type="entry name" value="MAGO HOMOLOG, EXON JUNCTION COMPLEX SUBUNIT-RELATED"/>
    <property type="match status" value="1"/>
</dbReference>
<organism evidence="4 5">
    <name type="scientific">Bodo saltans</name>
    <name type="common">Flagellated protozoan</name>
    <dbReference type="NCBI Taxonomy" id="75058"/>
    <lineage>
        <taxon>Eukaryota</taxon>
        <taxon>Discoba</taxon>
        <taxon>Euglenozoa</taxon>
        <taxon>Kinetoplastea</taxon>
        <taxon>Metakinetoplastina</taxon>
        <taxon>Eubodonida</taxon>
        <taxon>Bodonidae</taxon>
        <taxon>Bodo</taxon>
    </lineage>
</organism>
<dbReference type="FunFam" id="3.30.1560.10:FF:000001">
    <property type="entry name" value="Protein mago nashi homolog"/>
    <property type="match status" value="1"/>
</dbReference>
<evidence type="ECO:0000313" key="5">
    <source>
        <dbReference type="Proteomes" id="UP000051952"/>
    </source>
</evidence>
<evidence type="ECO:0000256" key="2">
    <source>
        <dbReference type="ARBA" id="ARBA00009270"/>
    </source>
</evidence>
<comment type="similarity">
    <text evidence="2">Belongs to the mago nashi family.</text>
</comment>
<dbReference type="InterPro" id="IPR004023">
    <property type="entry name" value="Mago_nashi"/>
</dbReference>
<dbReference type="InterPro" id="IPR036605">
    <property type="entry name" value="Mago_nashi_sf"/>
</dbReference>
<evidence type="ECO:0000256" key="1">
    <source>
        <dbReference type="ARBA" id="ARBA00004123"/>
    </source>
</evidence>
<keyword evidence="3" id="KW-0539">Nucleus</keyword>
<dbReference type="AlphaFoldDB" id="A0A0S4JLH1"/>
<dbReference type="SUPFAM" id="SSF89817">
    <property type="entry name" value="Mago nashi protein"/>
    <property type="match status" value="1"/>
</dbReference>
<dbReference type="PANTHER" id="PTHR12638">
    <property type="entry name" value="PROTEIN MAGO NASHI HOMOLOG"/>
    <property type="match status" value="1"/>
</dbReference>
<gene>
    <name evidence="4" type="ORF">BSAL_30030</name>
</gene>
<dbReference type="Proteomes" id="UP000051952">
    <property type="component" value="Unassembled WGS sequence"/>
</dbReference>
<comment type="subcellular location">
    <subcellularLocation>
        <location evidence="1">Nucleus</location>
    </subcellularLocation>
</comment>
<dbReference type="OrthoDB" id="6495301at2759"/>
<evidence type="ECO:0000313" key="4">
    <source>
        <dbReference type="EMBL" id="CUG91062.1"/>
    </source>
</evidence>
<proteinExistence type="inferred from homology"/>
<dbReference type="OMA" id="IRKEMWI"/>
<dbReference type="VEuPathDB" id="TriTrypDB:BSAL_30030"/>
<name>A0A0S4JLH1_BODSA</name>
<dbReference type="EMBL" id="CYKH01001888">
    <property type="protein sequence ID" value="CUG91062.1"/>
    <property type="molecule type" value="Genomic_DNA"/>
</dbReference>
<dbReference type="Gene3D" id="3.30.1560.10">
    <property type="entry name" value="Mago nashi"/>
    <property type="match status" value="1"/>
</dbReference>
<dbReference type="Pfam" id="PF02792">
    <property type="entry name" value="Mago_nashi"/>
    <property type="match status" value="1"/>
</dbReference>
<protein>
    <submittedName>
        <fullName evidence="4">Mago nashi-like protein, putative</fullName>
    </submittedName>
</protein>
<dbReference type="GO" id="GO:0035145">
    <property type="term" value="C:exon-exon junction complex"/>
    <property type="evidence" value="ECO:0007669"/>
    <property type="project" value="InterPro"/>
</dbReference>
<reference evidence="5" key="1">
    <citation type="submission" date="2015-09" db="EMBL/GenBank/DDBJ databases">
        <authorList>
            <consortium name="Pathogen Informatics"/>
        </authorList>
    </citation>
    <scope>NUCLEOTIDE SEQUENCE [LARGE SCALE GENOMIC DNA]</scope>
    <source>
        <strain evidence="5">Lake Konstanz</strain>
    </source>
</reference>
<accession>A0A0S4JLH1</accession>
<dbReference type="GO" id="GO:0008380">
    <property type="term" value="P:RNA splicing"/>
    <property type="evidence" value="ECO:0007669"/>
    <property type="project" value="InterPro"/>
</dbReference>
<evidence type="ECO:0000256" key="3">
    <source>
        <dbReference type="ARBA" id="ARBA00023242"/>
    </source>
</evidence>
<keyword evidence="5" id="KW-1185">Reference proteome</keyword>
<sequence length="211" mass="23842">MSTLDELATFEDGVVHSEAPPTVTVKVEDAIAATSAAEVEQQDQQQNQQQQQGSGFDTVVVTEDMNSPLTYFRYYVGHVGRHGNEFLEFDINSEGVLKYANNSNYRKDTIIKKQCKISASVLQEMKRLILESHLLECDDSSWPEPDRNGRQELEVHVGNTHLSLVTNKITLFDEVERSHDPKGLESFFYLVRDMKALVLALVGLHFKIKAI</sequence>